<organism evidence="1 2">
    <name type="scientific">Tigheibacillus jepli</name>
    <dbReference type="NCBI Taxonomy" id="3035914"/>
    <lineage>
        <taxon>Bacteria</taxon>
        <taxon>Bacillati</taxon>
        <taxon>Bacillota</taxon>
        <taxon>Bacilli</taxon>
        <taxon>Bacillales</taxon>
        <taxon>Bacillaceae</taxon>
        <taxon>Tigheibacillus</taxon>
    </lineage>
</organism>
<accession>A0ABU5CE71</accession>
<protein>
    <submittedName>
        <fullName evidence="1">Uncharacterized protein</fullName>
    </submittedName>
</protein>
<gene>
    <name evidence="1" type="ORF">P5G51_000635</name>
</gene>
<dbReference type="Proteomes" id="UP001228376">
    <property type="component" value="Unassembled WGS sequence"/>
</dbReference>
<name>A0ABU5CE71_9BACI</name>
<comment type="caution">
    <text evidence="1">The sequence shown here is derived from an EMBL/GenBank/DDBJ whole genome shotgun (WGS) entry which is preliminary data.</text>
</comment>
<evidence type="ECO:0000313" key="2">
    <source>
        <dbReference type="Proteomes" id="UP001228376"/>
    </source>
</evidence>
<reference evidence="1 2" key="1">
    <citation type="submission" date="2023-10" db="EMBL/GenBank/DDBJ databases">
        <title>179-bfca-hs.</title>
        <authorList>
            <person name="Miliotis G."/>
            <person name="Sengupta P."/>
            <person name="Hameed A."/>
            <person name="Chuvochina M."/>
            <person name="Mcdonagh F."/>
            <person name="Simpson A.C."/>
            <person name="Singh N.K."/>
            <person name="Rekha P.D."/>
            <person name="Raman K."/>
            <person name="Hugenholtz P."/>
            <person name="Venkateswaran K."/>
        </authorList>
    </citation>
    <scope>NUCLEOTIDE SEQUENCE [LARGE SCALE GENOMIC DNA]</scope>
    <source>
        <strain evidence="1 2">179-BFC-A-HS</strain>
    </source>
</reference>
<sequence>MRRYVVIALCVAVFAGVIFAVLHKNREETDASHFALTPSRKRLLKMQKSQAGICLIRRLTRLPLVKENNCLTNI</sequence>
<dbReference type="EMBL" id="JAROCA020000001">
    <property type="protein sequence ID" value="MDY0404114.1"/>
    <property type="molecule type" value="Genomic_DNA"/>
</dbReference>
<keyword evidence="2" id="KW-1185">Reference proteome</keyword>
<dbReference type="RefSeq" id="WP_320384121.1">
    <property type="nucleotide sequence ID" value="NZ_JAROCA020000001.1"/>
</dbReference>
<evidence type="ECO:0000313" key="1">
    <source>
        <dbReference type="EMBL" id="MDY0404114.1"/>
    </source>
</evidence>
<proteinExistence type="predicted"/>